<proteinExistence type="predicted"/>
<protein>
    <submittedName>
        <fullName evidence="2">Competence/damage-inducible protein A</fullName>
    </submittedName>
</protein>
<dbReference type="PANTHER" id="PTHR13939:SF0">
    <property type="entry name" value="NMN AMIDOHYDROLASE-LIKE PROTEIN YFAY"/>
    <property type="match status" value="1"/>
</dbReference>
<evidence type="ECO:0000313" key="2">
    <source>
        <dbReference type="EMBL" id="MBV6341838.1"/>
    </source>
</evidence>
<evidence type="ECO:0000313" key="3">
    <source>
        <dbReference type="Proteomes" id="UP001196980"/>
    </source>
</evidence>
<feature type="domain" description="MoaB/Mog" evidence="1">
    <location>
        <begin position="6"/>
        <end position="165"/>
    </location>
</feature>
<dbReference type="Pfam" id="PF24102">
    <property type="entry name" value="FLAD1_M"/>
    <property type="match status" value="1"/>
</dbReference>
<dbReference type="Pfam" id="PF00994">
    <property type="entry name" value="MoCF_biosynth"/>
    <property type="match status" value="1"/>
</dbReference>
<dbReference type="InterPro" id="IPR056596">
    <property type="entry name" value="FLAD1_M"/>
</dbReference>
<name>A0ABS6S0C3_9BACT</name>
<evidence type="ECO:0000259" key="1">
    <source>
        <dbReference type="SMART" id="SM00852"/>
    </source>
</evidence>
<dbReference type="EMBL" id="JABXWD010000156">
    <property type="protein sequence ID" value="MBV6341838.1"/>
    <property type="molecule type" value="Genomic_DNA"/>
</dbReference>
<dbReference type="RefSeq" id="WP_218252467.1">
    <property type="nucleotide sequence ID" value="NZ_JABXWD010000156.1"/>
</dbReference>
<dbReference type="InterPro" id="IPR050101">
    <property type="entry name" value="CinA"/>
</dbReference>
<dbReference type="Proteomes" id="UP001196980">
    <property type="component" value="Unassembled WGS sequence"/>
</dbReference>
<dbReference type="CDD" id="cd00885">
    <property type="entry name" value="cinA"/>
    <property type="match status" value="1"/>
</dbReference>
<keyword evidence="3" id="KW-1185">Reference proteome</keyword>
<organism evidence="2 3">
    <name type="scientific">Candidatus Magnetobacterium casense</name>
    <dbReference type="NCBI Taxonomy" id="1455061"/>
    <lineage>
        <taxon>Bacteria</taxon>
        <taxon>Pseudomonadati</taxon>
        <taxon>Nitrospirota</taxon>
        <taxon>Thermodesulfovibrionia</taxon>
        <taxon>Thermodesulfovibrionales</taxon>
        <taxon>Candidatus Magnetobacteriaceae</taxon>
        <taxon>Candidatus Magnetobacterium</taxon>
    </lineage>
</organism>
<dbReference type="PANTHER" id="PTHR13939">
    <property type="entry name" value="NICOTINAMIDE-NUCLEOTIDE AMIDOHYDROLASE PNCC"/>
    <property type="match status" value="1"/>
</dbReference>
<reference evidence="2 3" key="1">
    <citation type="journal article" date="2020" name="J Geophys Res Biogeosci">
        <title>Magnetotaxis as an Adaptation to Enable Bacterial Shuttling of Microbial Sulfur and Sulfur Cycling Across Aquatic Oxic#Anoxic Interfaces.</title>
        <authorList>
            <person name="Li J."/>
            <person name="Liu P."/>
            <person name="Wang J."/>
            <person name="Roberts A.P."/>
            <person name="Pan Y."/>
        </authorList>
    </citation>
    <scope>NUCLEOTIDE SEQUENCE [LARGE SCALE GENOMIC DNA]</scope>
    <source>
        <strain evidence="2 3">MYR-1_YQ</strain>
    </source>
</reference>
<dbReference type="SMART" id="SM00852">
    <property type="entry name" value="MoCF_biosynth"/>
    <property type="match status" value="1"/>
</dbReference>
<gene>
    <name evidence="2" type="ORF">HWQ67_09595</name>
</gene>
<accession>A0ABS6S0C3</accession>
<dbReference type="InterPro" id="IPR001453">
    <property type="entry name" value="MoaB/Mog_dom"/>
</dbReference>
<sequence>MEMTAGIIIIGDEILSGKVEECNCLFLARRLRARGVNVCRVSIISDEVDEIATEVRSFSERYDYVFTSGGLGPTHDDVTIEGIAKGFSVRIVVEPHLRSILERRYGDRVTPERLKMAEIPEGGELVTDKALEFPLIRYKNVFVFPGIPQFLRDKFNVIEHLFIAPSILLKRVYVNEYESEIAPMLNEIVRDNRAVKIGSYPIMHNSNHRVMLTLESVDEAALTLAVDALAKRLGDKAVKID</sequence>
<comment type="caution">
    <text evidence="2">The sequence shown here is derived from an EMBL/GenBank/DDBJ whole genome shotgun (WGS) entry which is preliminary data.</text>
</comment>